<gene>
    <name evidence="1" type="ORF">MGAL_10B077176</name>
</gene>
<proteinExistence type="predicted"/>
<accession>A0A8B6GT39</accession>
<dbReference type="EMBL" id="UYJE01008920">
    <property type="protein sequence ID" value="VDI68479.1"/>
    <property type="molecule type" value="Genomic_DNA"/>
</dbReference>
<keyword evidence="2" id="KW-1185">Reference proteome</keyword>
<organism evidence="1 2">
    <name type="scientific">Mytilus galloprovincialis</name>
    <name type="common">Mediterranean mussel</name>
    <dbReference type="NCBI Taxonomy" id="29158"/>
    <lineage>
        <taxon>Eukaryota</taxon>
        <taxon>Metazoa</taxon>
        <taxon>Spiralia</taxon>
        <taxon>Lophotrochozoa</taxon>
        <taxon>Mollusca</taxon>
        <taxon>Bivalvia</taxon>
        <taxon>Autobranchia</taxon>
        <taxon>Pteriomorphia</taxon>
        <taxon>Mytilida</taxon>
        <taxon>Mytiloidea</taxon>
        <taxon>Mytilidae</taxon>
        <taxon>Mytilinae</taxon>
        <taxon>Mytilus</taxon>
    </lineage>
</organism>
<sequence>MDEIFEYSIKTKLPCHVIGKKVLFLHGFPRNVCIHPTTSDHTIKVLVTKGFRIFERGDTNTEESEIKYFIRMAEYVLDEKVLPVIISMRNGGLNEDVLVSASSLLLPIIRLK</sequence>
<dbReference type="Proteomes" id="UP000596742">
    <property type="component" value="Unassembled WGS sequence"/>
</dbReference>
<evidence type="ECO:0000313" key="2">
    <source>
        <dbReference type="Proteomes" id="UP000596742"/>
    </source>
</evidence>
<dbReference type="AlphaFoldDB" id="A0A8B6GT39"/>
<name>A0A8B6GT39_MYTGA</name>
<feature type="non-terminal residue" evidence="1">
    <location>
        <position position="1"/>
    </location>
</feature>
<evidence type="ECO:0000313" key="1">
    <source>
        <dbReference type="EMBL" id="VDI68479.1"/>
    </source>
</evidence>
<protein>
    <submittedName>
        <fullName evidence="1">Uncharacterized protein</fullName>
    </submittedName>
</protein>
<reference evidence="1" key="1">
    <citation type="submission" date="2018-11" db="EMBL/GenBank/DDBJ databases">
        <authorList>
            <person name="Alioto T."/>
            <person name="Alioto T."/>
        </authorList>
    </citation>
    <scope>NUCLEOTIDE SEQUENCE</scope>
</reference>
<comment type="caution">
    <text evidence="1">The sequence shown here is derived from an EMBL/GenBank/DDBJ whole genome shotgun (WGS) entry which is preliminary data.</text>
</comment>